<dbReference type="Pfam" id="PF22461">
    <property type="entry name" value="SLBB_2"/>
    <property type="match status" value="2"/>
</dbReference>
<keyword evidence="6" id="KW-0812">Transmembrane</keyword>
<keyword evidence="14" id="KW-0449">Lipoprotein</keyword>
<comment type="subcellular location">
    <subcellularLocation>
        <location evidence="1">Cell outer membrane</location>
        <topology evidence="1">Multi-pass membrane protein</topology>
    </subcellularLocation>
</comment>
<evidence type="ECO:0000256" key="14">
    <source>
        <dbReference type="ARBA" id="ARBA00023288"/>
    </source>
</evidence>
<keyword evidence="12" id="KW-0564">Palmitate</keyword>
<evidence type="ECO:0000256" key="7">
    <source>
        <dbReference type="ARBA" id="ARBA00022729"/>
    </source>
</evidence>
<dbReference type="RefSeq" id="WP_228225792.1">
    <property type="nucleotide sequence ID" value="NZ_JAJGNP010000001.1"/>
</dbReference>
<keyword evidence="11" id="KW-0472">Membrane</keyword>
<feature type="domain" description="SLBB" evidence="17">
    <location>
        <begin position="180"/>
        <end position="253"/>
    </location>
</feature>
<evidence type="ECO:0000256" key="15">
    <source>
        <dbReference type="SAM" id="SignalP"/>
    </source>
</evidence>
<sequence>MTRLSYRRIGARLPRLSLMAALLATAACTSVGPSTQRVAKAGKAGEASVQGIQVIHLNDQMIAARPRIPIRDFATNLGDSPAVGETVGPGDVLTVNIWEAPPAVLFSSNPTLSSVDTSRATSLPEFIVGQSGEISVPFAGMVPVTGRTLDSIERDITQRLRGKAHLPQVAVRLLRNQSANVSVVGDVNQSTRMPLTPKGERILDAIAASGGTKAASEKTAIQVSRDGQVYMMPMSAVISDPRQNVVLRSGDIVTALYQPYSFTALGSASKSQELYFEATGITLAQAMGRIGGLQEGRADAKGVFLFRWENPALVPDHGADVVPGPDGRIPVIYRVDMRDPGTYFAMQKFLIQDKDVLYISTNPVAEAQRVFSLFASTVLPLVAIDRAISR</sequence>
<evidence type="ECO:0000256" key="6">
    <source>
        <dbReference type="ARBA" id="ARBA00022692"/>
    </source>
</evidence>
<comment type="similarity">
    <text evidence="2">Belongs to the BexD/CtrA/VexA family.</text>
</comment>
<dbReference type="Proteomes" id="UP001198830">
    <property type="component" value="Unassembled WGS sequence"/>
</dbReference>
<feature type="signal peptide" evidence="15">
    <location>
        <begin position="1"/>
        <end position="26"/>
    </location>
</feature>
<keyword evidence="8" id="KW-0625">Polysaccharide transport</keyword>
<proteinExistence type="inferred from homology"/>
<organism evidence="18 19">
    <name type="scientific">Sphingobium soli</name>
    <dbReference type="NCBI Taxonomy" id="1591116"/>
    <lineage>
        <taxon>Bacteria</taxon>
        <taxon>Pseudomonadati</taxon>
        <taxon>Pseudomonadota</taxon>
        <taxon>Alphaproteobacteria</taxon>
        <taxon>Sphingomonadales</taxon>
        <taxon>Sphingomonadaceae</taxon>
        <taxon>Sphingobium</taxon>
    </lineage>
</organism>
<dbReference type="PANTHER" id="PTHR33619:SF3">
    <property type="entry name" value="POLYSACCHARIDE EXPORT PROTEIN GFCE-RELATED"/>
    <property type="match status" value="1"/>
</dbReference>
<feature type="domain" description="SLBB" evidence="17">
    <location>
        <begin position="265"/>
        <end position="359"/>
    </location>
</feature>
<evidence type="ECO:0000256" key="12">
    <source>
        <dbReference type="ARBA" id="ARBA00023139"/>
    </source>
</evidence>
<keyword evidence="7 15" id="KW-0732">Signal</keyword>
<gene>
    <name evidence="18" type="ORF">LL253_00270</name>
</gene>
<feature type="domain" description="Polysaccharide export protein N-terminal" evidence="16">
    <location>
        <begin position="86"/>
        <end position="173"/>
    </location>
</feature>
<reference evidence="18 19" key="1">
    <citation type="submission" date="2021-10" db="EMBL/GenBank/DDBJ databases">
        <title>The diversity and Nitrogen Metabolism of Culturable Nitrate-Utilizing Bacteria Within the Oxygen Minimum Zone of the Changjiang (Yangtze River)Estuary.</title>
        <authorList>
            <person name="Zhang D."/>
            <person name="Zheng J."/>
            <person name="Liu S."/>
            <person name="He W."/>
        </authorList>
    </citation>
    <scope>NUCLEOTIDE SEQUENCE [LARGE SCALE GENOMIC DNA]</scope>
    <source>
        <strain evidence="18 19">FXH275-2</strain>
    </source>
</reference>
<dbReference type="EMBL" id="JAJGNP010000001">
    <property type="protein sequence ID" value="MCC4231119.1"/>
    <property type="molecule type" value="Genomic_DNA"/>
</dbReference>
<protein>
    <submittedName>
        <fullName evidence="18">Polysaccharide export protein</fullName>
    </submittedName>
</protein>
<evidence type="ECO:0000313" key="19">
    <source>
        <dbReference type="Proteomes" id="UP001198830"/>
    </source>
</evidence>
<dbReference type="PANTHER" id="PTHR33619">
    <property type="entry name" value="POLYSACCHARIDE EXPORT PROTEIN GFCE-RELATED"/>
    <property type="match status" value="1"/>
</dbReference>
<feature type="chain" id="PRO_5046545178" evidence="15">
    <location>
        <begin position="27"/>
        <end position="390"/>
    </location>
</feature>
<evidence type="ECO:0000256" key="10">
    <source>
        <dbReference type="ARBA" id="ARBA00023114"/>
    </source>
</evidence>
<evidence type="ECO:0000259" key="16">
    <source>
        <dbReference type="Pfam" id="PF02563"/>
    </source>
</evidence>
<evidence type="ECO:0000313" key="18">
    <source>
        <dbReference type="EMBL" id="MCC4231119.1"/>
    </source>
</evidence>
<evidence type="ECO:0000256" key="8">
    <source>
        <dbReference type="ARBA" id="ARBA00023047"/>
    </source>
</evidence>
<dbReference type="Pfam" id="PF02563">
    <property type="entry name" value="Poly_export"/>
    <property type="match status" value="1"/>
</dbReference>
<dbReference type="Gene3D" id="3.30.1950.10">
    <property type="entry name" value="wza like domain"/>
    <property type="match status" value="1"/>
</dbReference>
<evidence type="ECO:0000256" key="2">
    <source>
        <dbReference type="ARBA" id="ARBA00009450"/>
    </source>
</evidence>
<evidence type="ECO:0000256" key="11">
    <source>
        <dbReference type="ARBA" id="ARBA00023136"/>
    </source>
</evidence>
<accession>A0ABS8GXV2</accession>
<dbReference type="Gene3D" id="3.10.560.10">
    <property type="entry name" value="Outer membrane lipoprotein wza domain like"/>
    <property type="match status" value="2"/>
</dbReference>
<dbReference type="PROSITE" id="PS51257">
    <property type="entry name" value="PROKAR_LIPOPROTEIN"/>
    <property type="match status" value="1"/>
</dbReference>
<evidence type="ECO:0000256" key="1">
    <source>
        <dbReference type="ARBA" id="ARBA00004571"/>
    </source>
</evidence>
<keyword evidence="19" id="KW-1185">Reference proteome</keyword>
<evidence type="ECO:0000256" key="9">
    <source>
        <dbReference type="ARBA" id="ARBA00023065"/>
    </source>
</evidence>
<keyword evidence="9" id="KW-0406">Ion transport</keyword>
<keyword evidence="5" id="KW-0762">Sugar transport</keyword>
<evidence type="ECO:0000256" key="13">
    <source>
        <dbReference type="ARBA" id="ARBA00023237"/>
    </source>
</evidence>
<dbReference type="InterPro" id="IPR003715">
    <property type="entry name" value="Poly_export_N"/>
</dbReference>
<name>A0ABS8GXV2_9SPHN</name>
<evidence type="ECO:0000259" key="17">
    <source>
        <dbReference type="Pfam" id="PF22461"/>
    </source>
</evidence>
<evidence type="ECO:0000256" key="3">
    <source>
        <dbReference type="ARBA" id="ARBA00022448"/>
    </source>
</evidence>
<evidence type="ECO:0000256" key="5">
    <source>
        <dbReference type="ARBA" id="ARBA00022597"/>
    </source>
</evidence>
<comment type="caution">
    <text evidence="18">The sequence shown here is derived from an EMBL/GenBank/DDBJ whole genome shotgun (WGS) entry which is preliminary data.</text>
</comment>
<evidence type="ECO:0000256" key="4">
    <source>
        <dbReference type="ARBA" id="ARBA00022452"/>
    </source>
</evidence>
<dbReference type="InterPro" id="IPR049712">
    <property type="entry name" value="Poly_export"/>
</dbReference>
<dbReference type="InterPro" id="IPR054765">
    <property type="entry name" value="SLBB_dom"/>
</dbReference>
<keyword evidence="10" id="KW-0626">Porin</keyword>
<keyword evidence="13" id="KW-0998">Cell outer membrane</keyword>
<keyword evidence="4" id="KW-1134">Transmembrane beta strand</keyword>
<keyword evidence="3" id="KW-0813">Transport</keyword>